<evidence type="ECO:0000313" key="2">
    <source>
        <dbReference type="EMBL" id="OAN28556.1"/>
    </source>
</evidence>
<keyword evidence="1" id="KW-1133">Transmembrane helix</keyword>
<protein>
    <submittedName>
        <fullName evidence="2">Uncharacterized protein</fullName>
    </submittedName>
</protein>
<reference evidence="2 3" key="1">
    <citation type="submission" date="2016-04" db="EMBL/GenBank/DDBJ databases">
        <title>Draft Genome Sequences of Staphylococcus capitis Strain H36, S. capitis Strain H65, S. cohnii Strain H62, S. hominis Strain H69, Mycobacterium iranicum Strain H39, Plantibacter sp. Strain H53, Pseudomonas oryzihabitans Strain H72, and Microbacterium sp. Strain H83, isolated from residential settings.</title>
        <authorList>
            <person name="Lymperopoulou D."/>
            <person name="Adams R.I."/>
            <person name="Lindow S."/>
            <person name="Coil D.A."/>
            <person name="Jospin G."/>
            <person name="Eisen J.A."/>
        </authorList>
    </citation>
    <scope>NUCLEOTIDE SEQUENCE [LARGE SCALE GENOMIC DNA]</scope>
    <source>
        <strain evidence="2 3">H39</strain>
    </source>
</reference>
<keyword evidence="1" id="KW-0812">Transmembrane</keyword>
<keyword evidence="1" id="KW-0472">Membrane</keyword>
<organism evidence="2 3">
    <name type="scientific">Mycolicibacterium iranicum</name>
    <name type="common">Mycobacterium iranicum</name>
    <dbReference type="NCBI Taxonomy" id="912594"/>
    <lineage>
        <taxon>Bacteria</taxon>
        <taxon>Bacillati</taxon>
        <taxon>Actinomycetota</taxon>
        <taxon>Actinomycetes</taxon>
        <taxon>Mycobacteriales</taxon>
        <taxon>Mycobacteriaceae</taxon>
        <taxon>Mycolicibacterium</taxon>
    </lineage>
</organism>
<dbReference type="RefSeq" id="WP_064284970.1">
    <property type="nucleotide sequence ID" value="NZ_LWCS01000076.1"/>
</dbReference>
<evidence type="ECO:0000256" key="1">
    <source>
        <dbReference type="SAM" id="Phobius"/>
    </source>
</evidence>
<dbReference type="AlphaFoldDB" id="A0A178LFB1"/>
<comment type="caution">
    <text evidence="2">The sequence shown here is derived from an EMBL/GenBank/DDBJ whole genome shotgun (WGS) entry which is preliminary data.</text>
</comment>
<name>A0A178LFB1_MYCIR</name>
<accession>A0A178LFB1</accession>
<gene>
    <name evidence="2" type="ORF">A4X20_10145</name>
</gene>
<proteinExistence type="predicted"/>
<feature type="transmembrane region" description="Helical" evidence="1">
    <location>
        <begin position="30"/>
        <end position="48"/>
    </location>
</feature>
<feature type="transmembrane region" description="Helical" evidence="1">
    <location>
        <begin position="54"/>
        <end position="72"/>
    </location>
</feature>
<sequence>MTTAEHLSDAVSRPASTVSIAGVPWPLHKVVALIVGLLVFVAVGLATASAGPAVLSGAGVAALTWLIVGLLSQRG</sequence>
<evidence type="ECO:0000313" key="3">
    <source>
        <dbReference type="Proteomes" id="UP000078396"/>
    </source>
</evidence>
<dbReference type="EMBL" id="LWCS01000076">
    <property type="protein sequence ID" value="OAN28556.1"/>
    <property type="molecule type" value="Genomic_DNA"/>
</dbReference>
<dbReference type="Proteomes" id="UP000078396">
    <property type="component" value="Unassembled WGS sequence"/>
</dbReference>